<keyword evidence="2" id="KW-0547">Nucleotide-binding</keyword>
<proteinExistence type="predicted"/>
<dbReference type="InterPro" id="IPR027417">
    <property type="entry name" value="P-loop_NTPase"/>
</dbReference>
<dbReference type="NCBIfam" id="NF038325">
    <property type="entry name" value="DISARM_DrmAS"/>
    <property type="match status" value="1"/>
</dbReference>
<evidence type="ECO:0000313" key="3">
    <source>
        <dbReference type="Proteomes" id="UP000522333"/>
    </source>
</evidence>
<reference evidence="2 3" key="1">
    <citation type="submission" date="2020-04" db="EMBL/GenBank/DDBJ databases">
        <authorList>
            <person name="Hitch T.C.A."/>
            <person name="Wylensek D."/>
            <person name="Clavel T."/>
        </authorList>
    </citation>
    <scope>NUCLEOTIDE SEQUENCE [LARGE SCALE GENOMIC DNA]</scope>
    <source>
        <strain evidence="2 3">PG-251-APC-1</strain>
    </source>
</reference>
<feature type="domain" description="Helicase C-terminal" evidence="1">
    <location>
        <begin position="852"/>
        <end position="1031"/>
    </location>
</feature>
<dbReference type="PROSITE" id="PS51194">
    <property type="entry name" value="HELICASE_CTER"/>
    <property type="match status" value="1"/>
</dbReference>
<dbReference type="EMBL" id="JABAFY010000019">
    <property type="protein sequence ID" value="NME52185.1"/>
    <property type="molecule type" value="Genomic_DNA"/>
</dbReference>
<protein>
    <submittedName>
        <fullName evidence="2">Helicase</fullName>
    </submittedName>
</protein>
<keyword evidence="2" id="KW-0378">Hydrolase</keyword>
<dbReference type="Pfam" id="PF00271">
    <property type="entry name" value="Helicase_C"/>
    <property type="match status" value="1"/>
</dbReference>
<dbReference type="InterPro" id="IPR001650">
    <property type="entry name" value="Helicase_C-like"/>
</dbReference>
<keyword evidence="2" id="KW-0067">ATP-binding</keyword>
<dbReference type="CDD" id="cd18785">
    <property type="entry name" value="SF2_C"/>
    <property type="match status" value="1"/>
</dbReference>
<dbReference type="GO" id="GO:0004386">
    <property type="term" value="F:helicase activity"/>
    <property type="evidence" value="ECO:0007669"/>
    <property type="project" value="UniProtKB-KW"/>
</dbReference>
<gene>
    <name evidence="2" type="ORF">HF854_06510</name>
</gene>
<dbReference type="SUPFAM" id="SSF52540">
    <property type="entry name" value="P-loop containing nucleoside triphosphate hydrolases"/>
    <property type="match status" value="1"/>
</dbReference>
<organism evidence="2 3">
    <name type="scientific">Desulfovibrio piger</name>
    <dbReference type="NCBI Taxonomy" id="901"/>
    <lineage>
        <taxon>Bacteria</taxon>
        <taxon>Pseudomonadati</taxon>
        <taxon>Thermodesulfobacteriota</taxon>
        <taxon>Desulfovibrionia</taxon>
        <taxon>Desulfovibrionales</taxon>
        <taxon>Desulfovibrionaceae</taxon>
        <taxon>Desulfovibrio</taxon>
    </lineage>
</organism>
<accession>A0A848CC37</accession>
<comment type="caution">
    <text evidence="2">The sequence shown here is derived from an EMBL/GenBank/DDBJ whole genome shotgun (WGS) entry which is preliminary data.</text>
</comment>
<keyword evidence="2" id="KW-0347">Helicase</keyword>
<dbReference type="SMART" id="SM00490">
    <property type="entry name" value="HELICc"/>
    <property type="match status" value="1"/>
</dbReference>
<dbReference type="Gene3D" id="3.40.50.300">
    <property type="entry name" value="P-loop containing nucleotide triphosphate hydrolases"/>
    <property type="match status" value="1"/>
</dbReference>
<name>A0A848CC37_9BACT</name>
<dbReference type="Proteomes" id="UP000522333">
    <property type="component" value="Unassembled WGS sequence"/>
</dbReference>
<dbReference type="AlphaFoldDB" id="A0A848CC37"/>
<evidence type="ECO:0000259" key="1">
    <source>
        <dbReference type="PROSITE" id="PS51194"/>
    </source>
</evidence>
<sequence length="1163" mass="129317">MTAPSPFALREELIDLLRRDLLGPADGPEEEIPTDSRLTQRYLVGSLAPGGCPPDAAFIPAVPQMYIAEPNTEADILSLAGTDDPDAPAEREPVLVDSLLPSSAGFSCLVDGDEQALLVRTAWGRYERCASNREQEPGGDASAEVWKRIPLTPEPVRLPLQEGEGSLMPASGQPVHLCWRIRRRDDLWFVTLFLINAWPKKNLKEGSCWIFQVEMSAESEDGQQRPVFLQRQAAGMGDHSRLDPDECREMDALALRYRHCRIFGKGHGCAVKVQRQEDDAPERARLLAADFLPVAHVPGQTPRSPKDDPRLEGIVLDMKELASLPREDLAETLERIIQAYAAWVDTLPAGLEATDFAASAAQAQADARRSQRRMQEGRDVLLHDDAALQAFRFANKAMYYQRIHSIYAARVQGTTPSVEERKRLLKETDQPRNRSWRLFQLAFLLCNIPTLADPLHPERSAQGYDAVASLLWFTTGGGKTEAYLGLTAFTLAIRRLHPDLGGLDAEHGVGVFMRYTLRLLTLQQFQRAAALICACEVLRRQAPQIWGQEPFRLGLWVGSHSTPNTLESAAKEKDKKHGHSFGGDSSVMQFSTCPWCGAPISTNNIHISKGTTGSQRCLTFCGDPDGQCSFSQAKSPQEGLPVMVVDEEIYRRPPALLISTVDKFAQMPWKGEVGMLFGRVTGHCSRHGFVSPDVDESLGSVHRRYGQIPEARVEEHVWLRPPDLVIQDELHLISGPLGSMTALYENAVDTLCQWPLGGRTVRPKVIASTATIRRAAEQVRRLFNRQVDVFPPPGVDSRDNFFSCERPVDADCPGRVYVGICATGRRMPPSTVRVYATVMAAAQKVFDTWGDTADPWMTTIGYFNSVRELAGTRRLVEDEVRSRLADKRPRGLARRTLGPAEELTSRQSSRNIPLILERLTNTFSATGQRDPDWKKRPYDVVLATNMISVGVDIERLGLMVMLGQPRTTSEYIQASSRVGRSSRAPGLVLTLYNWARPRDLSHFEDFHAYHAAFQRHVEALSVTPFASRALDRGLAGVLLSLVRQIDVPMNGNKSAKELPKHEDLFAEACRHLLGRASTIMQDNDAEDRLKIALEKLRDEWLDLIRKRRDVSLGYVANAAASGLMAPPDKTQEPFSCPNSLRDVEKTVTLLLDTDPTGLSPRGE</sequence>
<evidence type="ECO:0000313" key="2">
    <source>
        <dbReference type="EMBL" id="NME52185.1"/>
    </source>
</evidence>